<evidence type="ECO:0000256" key="2">
    <source>
        <dbReference type="ARBA" id="ARBA00022801"/>
    </source>
</evidence>
<dbReference type="PROSITE" id="PS51732">
    <property type="entry name" value="ASN_GLN_ASE_3"/>
    <property type="match status" value="1"/>
</dbReference>
<dbReference type="CDD" id="cd08964">
    <property type="entry name" value="L-asparaginase_II"/>
    <property type="match status" value="1"/>
</dbReference>
<dbReference type="PANTHER" id="PTHR11707">
    <property type="entry name" value="L-ASPARAGINASE"/>
    <property type="match status" value="1"/>
</dbReference>
<comment type="caution">
    <text evidence="6">The sequence shown here is derived from an EMBL/GenBank/DDBJ whole genome shotgun (WGS) entry which is preliminary data.</text>
</comment>
<dbReference type="PRINTS" id="PR00139">
    <property type="entry name" value="ASNGLNASE"/>
</dbReference>
<name>A0A2R6AIC9_9ARCH</name>
<dbReference type="SUPFAM" id="SSF53774">
    <property type="entry name" value="Glutaminase/Asparaginase"/>
    <property type="match status" value="1"/>
</dbReference>
<evidence type="ECO:0000256" key="1">
    <source>
        <dbReference type="ARBA" id="ARBA00010518"/>
    </source>
</evidence>
<sequence>MTRLPHITIISLGGTISSFHKKEQLGVAPSLSVDEIIQNVPQAHEYARLKTCQFKKIPSVDITFNDLVELTSLIEREFESNADGVVIIQGTDTMEETSFFFDITIDSLKPVVVTGAMKNPTLLGADGLANLLSAIQVAASKDAKGLGTLVVMNDEIHIARYVQKTHTTNLAAFRSPQVGPIGWIVENEVKIALRPPTHPHVKISKDLPDKKVALYKIVLGDDGSLLDAIEKLRFDGLVIEGTGGGHVPAIMANKVERLAKKIPVVLSSRTNNGQVLKRTYSHPGSEIDLIMKGVITSNSLTGLKARVLLYILLRANYDLNQIKIAFDEWF</sequence>
<dbReference type="EMBL" id="NEXD01000013">
    <property type="protein sequence ID" value="PSN86099.1"/>
    <property type="molecule type" value="Genomic_DNA"/>
</dbReference>
<dbReference type="FunFam" id="3.40.50.1170:FF:000001">
    <property type="entry name" value="L-asparaginase 2"/>
    <property type="match status" value="1"/>
</dbReference>
<dbReference type="PANTHER" id="PTHR11707:SF28">
    <property type="entry name" value="60 KDA LYSOPHOSPHOLIPASE"/>
    <property type="match status" value="1"/>
</dbReference>
<evidence type="ECO:0000256" key="3">
    <source>
        <dbReference type="ARBA" id="ARBA00070292"/>
    </source>
</evidence>
<reference evidence="6 7" key="1">
    <citation type="submission" date="2017-04" db="EMBL/GenBank/DDBJ databases">
        <title>Novel microbial lineages endemic to geothermal iron-oxide mats fill important gaps in the evolutionary history of Archaea.</title>
        <authorList>
            <person name="Jay Z.J."/>
            <person name="Beam J.P."/>
            <person name="Dlakic M."/>
            <person name="Rusch D.B."/>
            <person name="Kozubal M.A."/>
            <person name="Inskeep W.P."/>
        </authorList>
    </citation>
    <scope>NUCLEOTIDE SEQUENCE [LARGE SCALE GENOMIC DNA]</scope>
    <source>
        <strain evidence="6">BE_D</strain>
    </source>
</reference>
<organism evidence="6 7">
    <name type="scientific">Candidatus Marsarchaeota G1 archaeon BE_D</name>
    <dbReference type="NCBI Taxonomy" id="1978156"/>
    <lineage>
        <taxon>Archaea</taxon>
        <taxon>Candidatus Marsarchaeota</taxon>
        <taxon>Candidatus Marsarchaeota group 1</taxon>
    </lineage>
</organism>
<dbReference type="SMART" id="SM00870">
    <property type="entry name" value="Asparaginase"/>
    <property type="match status" value="1"/>
</dbReference>
<dbReference type="Pfam" id="PF00710">
    <property type="entry name" value="Asparaginase"/>
    <property type="match status" value="1"/>
</dbReference>
<dbReference type="Gene3D" id="3.40.50.1170">
    <property type="entry name" value="L-asparaginase, N-terminal domain"/>
    <property type="match status" value="1"/>
</dbReference>
<dbReference type="InterPro" id="IPR004550">
    <property type="entry name" value="AsnASE_II"/>
</dbReference>
<keyword evidence="2" id="KW-0378">Hydrolase</keyword>
<gene>
    <name evidence="6" type="ORF">B9Q02_03730</name>
</gene>
<evidence type="ECO:0000259" key="5">
    <source>
        <dbReference type="Pfam" id="PF17763"/>
    </source>
</evidence>
<dbReference type="InterPro" id="IPR027474">
    <property type="entry name" value="L-asparaginase_N"/>
</dbReference>
<dbReference type="Gene3D" id="3.40.50.40">
    <property type="match status" value="1"/>
</dbReference>
<dbReference type="Pfam" id="PF17763">
    <property type="entry name" value="Asparaginase_C"/>
    <property type="match status" value="1"/>
</dbReference>
<dbReference type="PIRSF" id="PIRSF001220">
    <property type="entry name" value="L-ASNase_gatD"/>
    <property type="match status" value="1"/>
</dbReference>
<dbReference type="InterPro" id="IPR006034">
    <property type="entry name" value="Asparaginase/glutaminase-like"/>
</dbReference>
<dbReference type="GO" id="GO:0004067">
    <property type="term" value="F:asparaginase activity"/>
    <property type="evidence" value="ECO:0007669"/>
    <property type="project" value="UniProtKB-UniRule"/>
</dbReference>
<protein>
    <recommendedName>
        <fullName evidence="3">L-asparaginase</fullName>
    </recommendedName>
</protein>
<evidence type="ECO:0000313" key="7">
    <source>
        <dbReference type="Proteomes" id="UP000240569"/>
    </source>
</evidence>
<dbReference type="InterPro" id="IPR027473">
    <property type="entry name" value="L-asparaginase_C"/>
</dbReference>
<dbReference type="GO" id="GO:0006528">
    <property type="term" value="P:asparagine metabolic process"/>
    <property type="evidence" value="ECO:0007669"/>
    <property type="project" value="InterPro"/>
</dbReference>
<dbReference type="Proteomes" id="UP000240569">
    <property type="component" value="Unassembled WGS sequence"/>
</dbReference>
<comment type="similarity">
    <text evidence="1">Belongs to the asparaginase 1 family.</text>
</comment>
<feature type="domain" description="Asparaginase/glutaminase C-terminal" evidence="5">
    <location>
        <begin position="211"/>
        <end position="326"/>
    </location>
</feature>
<feature type="domain" description="L-asparaginase N-terminal" evidence="4">
    <location>
        <begin position="6"/>
        <end position="194"/>
    </location>
</feature>
<dbReference type="SFLD" id="SFLDS00057">
    <property type="entry name" value="Glutaminase/Asparaginase"/>
    <property type="match status" value="1"/>
</dbReference>
<accession>A0A2R6AIC9</accession>
<dbReference type="InterPro" id="IPR040919">
    <property type="entry name" value="Asparaginase_C"/>
</dbReference>
<proteinExistence type="inferred from homology"/>
<dbReference type="PIRSF" id="PIRSF500176">
    <property type="entry name" value="L_ASNase"/>
    <property type="match status" value="1"/>
</dbReference>
<evidence type="ECO:0000313" key="6">
    <source>
        <dbReference type="EMBL" id="PSN86099.1"/>
    </source>
</evidence>
<evidence type="ECO:0000259" key="4">
    <source>
        <dbReference type="Pfam" id="PF00710"/>
    </source>
</evidence>
<dbReference type="InterPro" id="IPR036152">
    <property type="entry name" value="Asp/glu_Ase-like_sf"/>
</dbReference>
<dbReference type="InterPro" id="IPR037152">
    <property type="entry name" value="L-asparaginase_N_sf"/>
</dbReference>
<dbReference type="AlphaFoldDB" id="A0A2R6AIC9"/>